<dbReference type="Pfam" id="PF11548">
    <property type="entry name" value="Receptor_IA-2"/>
    <property type="match status" value="1"/>
</dbReference>
<feature type="compositionally biased region" description="Basic and acidic residues" evidence="12">
    <location>
        <begin position="612"/>
        <end position="630"/>
    </location>
</feature>
<keyword evidence="3 13" id="KW-0812">Transmembrane</keyword>
<protein>
    <submittedName>
        <fullName evidence="15">Putative Receptor-type tyrosine-protein phosphatase N2</fullName>
    </submittedName>
</protein>
<accession>A0A0P5UUY7</accession>
<feature type="region of interest" description="Disordered" evidence="12">
    <location>
        <begin position="208"/>
        <end position="239"/>
    </location>
</feature>
<dbReference type="Gene3D" id="3.30.70.2470">
    <property type="entry name" value="Protein-tyrosine phosphatase receptor IA-2 ectodomain"/>
    <property type="match status" value="1"/>
</dbReference>
<feature type="transmembrane region" description="Helical" evidence="13">
    <location>
        <begin position="547"/>
        <end position="570"/>
    </location>
</feature>
<keyword evidence="7 13" id="KW-0472">Membrane</keyword>
<dbReference type="SUPFAM" id="SSF52799">
    <property type="entry name" value="(Phosphotyrosine protein) phosphatases II"/>
    <property type="match status" value="1"/>
</dbReference>
<dbReference type="GO" id="GO:0030141">
    <property type="term" value="C:secretory granule"/>
    <property type="evidence" value="ECO:0007669"/>
    <property type="project" value="InterPro"/>
</dbReference>
<evidence type="ECO:0000256" key="2">
    <source>
        <dbReference type="ARBA" id="ARBA00022553"/>
    </source>
</evidence>
<comment type="caution">
    <text evidence="15">The sequence shown here is derived from an EMBL/GenBank/DDBJ whole genome shotgun (WGS) entry which is preliminary data.</text>
</comment>
<dbReference type="GO" id="GO:0051046">
    <property type="term" value="P:regulation of secretion"/>
    <property type="evidence" value="ECO:0007669"/>
    <property type="project" value="TreeGrafter"/>
</dbReference>
<dbReference type="AlphaFoldDB" id="A0A0P5UUY7"/>
<name>A0A0P5UUY7_9CRUS</name>
<dbReference type="PRINTS" id="PR00700">
    <property type="entry name" value="PRTYPHPHTASE"/>
</dbReference>
<feature type="chain" id="PRO_5013462690" evidence="14">
    <location>
        <begin position="28"/>
        <end position="940"/>
    </location>
</feature>
<evidence type="ECO:0000256" key="1">
    <source>
        <dbReference type="ARBA" id="ARBA00004212"/>
    </source>
</evidence>
<evidence type="ECO:0000256" key="14">
    <source>
        <dbReference type="SAM" id="SignalP"/>
    </source>
</evidence>
<evidence type="ECO:0000256" key="8">
    <source>
        <dbReference type="ARBA" id="ARBA00023170"/>
    </source>
</evidence>
<dbReference type="EMBL" id="LRGB01002485">
    <property type="protein sequence ID" value="KZS07369.1"/>
    <property type="molecule type" value="Genomic_DNA"/>
</dbReference>
<keyword evidence="6" id="KW-0770">Synapse</keyword>
<evidence type="ECO:0000256" key="7">
    <source>
        <dbReference type="ARBA" id="ARBA00023136"/>
    </source>
</evidence>
<evidence type="ECO:0000256" key="3">
    <source>
        <dbReference type="ARBA" id="ARBA00022692"/>
    </source>
</evidence>
<evidence type="ECO:0000256" key="9">
    <source>
        <dbReference type="ARBA" id="ARBA00023180"/>
    </source>
</evidence>
<keyword evidence="4 14" id="KW-0732">Signal</keyword>
<evidence type="ECO:0000256" key="12">
    <source>
        <dbReference type="SAM" id="MobiDB-lite"/>
    </source>
</evidence>
<evidence type="ECO:0000256" key="5">
    <source>
        <dbReference type="ARBA" id="ARBA00022989"/>
    </source>
</evidence>
<feature type="region of interest" description="Disordered" evidence="12">
    <location>
        <begin position="382"/>
        <end position="433"/>
    </location>
</feature>
<feature type="compositionally biased region" description="Polar residues" evidence="12">
    <location>
        <begin position="208"/>
        <end position="218"/>
    </location>
</feature>
<dbReference type="GO" id="GO:0045202">
    <property type="term" value="C:synapse"/>
    <property type="evidence" value="ECO:0007669"/>
    <property type="project" value="UniProtKB-SubCell"/>
</dbReference>
<evidence type="ECO:0000256" key="6">
    <source>
        <dbReference type="ARBA" id="ARBA00023018"/>
    </source>
</evidence>
<keyword evidence="10" id="KW-0968">Cytoplasmic vesicle</keyword>
<keyword evidence="5 13" id="KW-1133">Transmembrane helix</keyword>
<comment type="subcellular location">
    <subcellularLocation>
        <location evidence="1">Cytoplasmic vesicle</location>
        <location evidence="1">Secretory vesicle membrane</location>
        <topology evidence="1">Single-pass type I membrane protein</topology>
    </subcellularLocation>
    <subcellularLocation>
        <location evidence="11">Synapse</location>
    </subcellularLocation>
</comment>
<dbReference type="PANTHER" id="PTHR46106:SF4">
    <property type="entry name" value="IA-2 PROTEIN TYROSINE PHOSPHATASE, ISOFORM C"/>
    <property type="match status" value="1"/>
</dbReference>
<feature type="signal peptide" evidence="14">
    <location>
        <begin position="1"/>
        <end position="27"/>
    </location>
</feature>
<dbReference type="PROSITE" id="PS00383">
    <property type="entry name" value="TYR_PHOSPHATASE_1"/>
    <property type="match status" value="1"/>
</dbReference>
<dbReference type="InterPro" id="IPR003595">
    <property type="entry name" value="Tyr_Pase_cat"/>
</dbReference>
<feature type="compositionally biased region" description="Basic and acidic residues" evidence="12">
    <location>
        <begin position="411"/>
        <end position="433"/>
    </location>
</feature>
<evidence type="ECO:0000313" key="15">
    <source>
        <dbReference type="EMBL" id="KZS07369.1"/>
    </source>
</evidence>
<dbReference type="PROSITE" id="PS50055">
    <property type="entry name" value="TYR_PHOSPHATASE_PTP"/>
    <property type="match status" value="1"/>
</dbReference>
<evidence type="ECO:0000256" key="4">
    <source>
        <dbReference type="ARBA" id="ARBA00022729"/>
    </source>
</evidence>
<dbReference type="PROSITE" id="PS50056">
    <property type="entry name" value="TYR_PHOSPHATASE_2"/>
    <property type="match status" value="1"/>
</dbReference>
<dbReference type="SMART" id="SM00404">
    <property type="entry name" value="PTPc_motif"/>
    <property type="match status" value="1"/>
</dbReference>
<keyword evidence="9" id="KW-0325">Glycoprotein</keyword>
<dbReference type="GO" id="GO:0030658">
    <property type="term" value="C:transport vesicle membrane"/>
    <property type="evidence" value="ECO:0007669"/>
    <property type="project" value="UniProtKB-SubCell"/>
</dbReference>
<dbReference type="SMART" id="SM00194">
    <property type="entry name" value="PTPc"/>
    <property type="match status" value="1"/>
</dbReference>
<keyword evidence="16" id="KW-1185">Reference proteome</keyword>
<dbReference type="Gene3D" id="3.90.190.10">
    <property type="entry name" value="Protein tyrosine phosphatase superfamily"/>
    <property type="match status" value="1"/>
</dbReference>
<keyword evidence="2" id="KW-0597">Phosphoprotein</keyword>
<dbReference type="FunFam" id="3.90.190.10:FF:000017">
    <property type="entry name" value="receptor-type tyrosine-protein phosphatase-like N isoform X2"/>
    <property type="match status" value="1"/>
</dbReference>
<dbReference type="InterPro" id="IPR033522">
    <property type="entry name" value="IA-2/IA-2_beta"/>
</dbReference>
<dbReference type="InterPro" id="IPR000387">
    <property type="entry name" value="Tyr_Pase_dom"/>
</dbReference>
<dbReference type="InterPro" id="IPR021613">
    <property type="entry name" value="Receptor_IA-2_dom"/>
</dbReference>
<reference evidence="15 16" key="1">
    <citation type="submission" date="2016-03" db="EMBL/GenBank/DDBJ databases">
        <title>EvidentialGene: Evidence-directed Construction of Genes on Genomes.</title>
        <authorList>
            <person name="Gilbert D.G."/>
            <person name="Choi J.-H."/>
            <person name="Mockaitis K."/>
            <person name="Colbourne J."/>
            <person name="Pfrender M."/>
        </authorList>
    </citation>
    <scope>NUCLEOTIDE SEQUENCE [LARGE SCALE GENOMIC DNA]</scope>
    <source>
        <strain evidence="15 16">Xinb3</strain>
        <tissue evidence="15">Complete organism</tissue>
    </source>
</reference>
<dbReference type="InterPro" id="IPR029021">
    <property type="entry name" value="Prot-tyrosine_phosphatase-like"/>
</dbReference>
<dbReference type="InterPro" id="IPR038112">
    <property type="entry name" value="Receptor_IA-2_ectodomain_sf"/>
</dbReference>
<organism evidence="15 16">
    <name type="scientific">Daphnia magna</name>
    <dbReference type="NCBI Taxonomy" id="35525"/>
    <lineage>
        <taxon>Eukaryota</taxon>
        <taxon>Metazoa</taxon>
        <taxon>Ecdysozoa</taxon>
        <taxon>Arthropoda</taxon>
        <taxon>Crustacea</taxon>
        <taxon>Branchiopoda</taxon>
        <taxon>Diplostraca</taxon>
        <taxon>Cladocera</taxon>
        <taxon>Anomopoda</taxon>
        <taxon>Daphniidae</taxon>
        <taxon>Daphnia</taxon>
    </lineage>
</organism>
<dbReference type="InterPro" id="IPR000242">
    <property type="entry name" value="PTP_cat"/>
</dbReference>
<dbReference type="OrthoDB" id="9880441at2759"/>
<dbReference type="GO" id="GO:0004725">
    <property type="term" value="F:protein tyrosine phosphatase activity"/>
    <property type="evidence" value="ECO:0007669"/>
    <property type="project" value="InterPro"/>
</dbReference>
<dbReference type="GO" id="GO:0048666">
    <property type="term" value="P:neuron development"/>
    <property type="evidence" value="ECO:0007669"/>
    <property type="project" value="UniProtKB-ARBA"/>
</dbReference>
<feature type="region of interest" description="Disordered" evidence="12">
    <location>
        <begin position="606"/>
        <end position="637"/>
    </location>
</feature>
<dbReference type="STRING" id="35525.A0A0P5UUY7"/>
<dbReference type="Proteomes" id="UP000076858">
    <property type="component" value="Unassembled WGS sequence"/>
</dbReference>
<dbReference type="InterPro" id="IPR016130">
    <property type="entry name" value="Tyr_Pase_AS"/>
</dbReference>
<evidence type="ECO:0000256" key="11">
    <source>
        <dbReference type="ARBA" id="ARBA00034103"/>
    </source>
</evidence>
<evidence type="ECO:0000256" key="10">
    <source>
        <dbReference type="ARBA" id="ARBA00023329"/>
    </source>
</evidence>
<feature type="compositionally biased region" description="Polar residues" evidence="12">
    <location>
        <begin position="399"/>
        <end position="409"/>
    </location>
</feature>
<evidence type="ECO:0000313" key="16">
    <source>
        <dbReference type="Proteomes" id="UP000076858"/>
    </source>
</evidence>
<sequence length="940" mass="106591">MQCFLRFSYRLQFAFALLLAFSGVGFAKNEGAVGCLFQNEICKVETEWCYDDEIFGQCLPIQTETFQLSPALHRSMIGENELAALEVALTQLKRKGYQWTDSVSQCVLQRLVRSFVNKNSGTPDICSKLPDNGRNKETSMTYKEDKERRLRAGKYRTNQYPLQTPSIYLNRDELFGVINAMEDDRYRTSDIDSAMPDDTMMEELPGSWQTKVPTARTSTIKDSDQSLAQSENEPFPLDSGRDYQILSLQQVLSSAADSRTYRERPESAMPLDSEEDFFSLPSTENAHASPKFARQERLDVKKPGPWFNVNNYAFESEEDDGNLATNIWISSNESPDVEEEEFRDATVNRDFRKNNYKISRRMSETDKSIPVQRLIEILSSETNEDHSVSMDETEPQRFKGTNTFKTNRATGKMEAKSTKAENESNKEIDSTPLNSRDREILDANYVFITIKGQFKSWRQGAGLVNVLSDLLKVPHSTLTNVSVQTNKITFQVSENGNSLNSWLVASKADQMRNKIQEITGFEVDTTGVGDQTSVSSVLYWGRENQQMLLSVGLCILTATIVVAAVVILIVRNRHIARQKIKDLTHSADTEATHDYQDLCRARMATKCATPEPSKDSPKTPRVLLSRDSESSRSSTSSWCEEPVLTNMDISTGHMVLSYMEDHLRNKFRLDQEWQALCSYEAEPSTGALIASKPENNGKNRFGDVLPYDHSRVVLNVLANTSGSDYINASSITDHDPRHPAYIAAQAPLAETTSDFWQMIWEQGSVVLVLLTKVIENGQELCHKYWPEEGSQLYHIYEVHLVSEHIWCDDYLVRSFYLKNIRTGETRTVTQFHFQSWPENGVPASTKALLEFRRKVNKSYRGRSCPIVVHCGDGAGRTGTYCLIDMVLHRMAKGAREIDIAATLEHLRDQRPQAVRTKQQFEFVLTAVAEEVHAILRALPQ</sequence>
<dbReference type="PANTHER" id="PTHR46106">
    <property type="entry name" value="IA-2 PROTEIN TYROSINE PHOSPHATASE, ISOFORM C"/>
    <property type="match status" value="1"/>
</dbReference>
<proteinExistence type="predicted"/>
<dbReference type="Pfam" id="PF00102">
    <property type="entry name" value="Y_phosphatase"/>
    <property type="match status" value="1"/>
</dbReference>
<evidence type="ECO:0000256" key="13">
    <source>
        <dbReference type="SAM" id="Phobius"/>
    </source>
</evidence>
<keyword evidence="8 15" id="KW-0675">Receptor</keyword>
<feature type="compositionally biased region" description="Basic and acidic residues" evidence="12">
    <location>
        <begin position="383"/>
        <end position="397"/>
    </location>
</feature>
<gene>
    <name evidence="15" type="ORF">APZ42_028914</name>
</gene>